<dbReference type="AlphaFoldDB" id="E6UGF7"/>
<dbReference type="CDD" id="cd00063">
    <property type="entry name" value="FN3"/>
    <property type="match status" value="1"/>
</dbReference>
<organism evidence="4 5">
    <name type="scientific">Ruminococcus albus (strain ATCC 27210 / DSM 20455 / JCM 14654 / NCDO 2250 / 7)</name>
    <dbReference type="NCBI Taxonomy" id="697329"/>
    <lineage>
        <taxon>Bacteria</taxon>
        <taxon>Bacillati</taxon>
        <taxon>Bacillota</taxon>
        <taxon>Clostridia</taxon>
        <taxon>Eubacteriales</taxon>
        <taxon>Oscillospiraceae</taxon>
        <taxon>Ruminococcus</taxon>
    </lineage>
</organism>
<keyword evidence="2" id="KW-1133">Transmembrane helix</keyword>
<gene>
    <name evidence="4" type="ordered locus">Rumal_1494</name>
</gene>
<feature type="compositionally biased region" description="Polar residues" evidence="1">
    <location>
        <begin position="498"/>
        <end position="509"/>
    </location>
</feature>
<dbReference type="SUPFAM" id="SSF49265">
    <property type="entry name" value="Fibronectin type III"/>
    <property type="match status" value="1"/>
</dbReference>
<feature type="region of interest" description="Disordered" evidence="1">
    <location>
        <begin position="483"/>
        <end position="509"/>
    </location>
</feature>
<evidence type="ECO:0000256" key="3">
    <source>
        <dbReference type="SAM" id="SignalP"/>
    </source>
</evidence>
<proteinExistence type="predicted"/>
<name>E6UGF7_RUMA7</name>
<dbReference type="eggNOG" id="COG4633">
    <property type="taxonomic scope" value="Bacteria"/>
</dbReference>
<evidence type="ECO:0000256" key="2">
    <source>
        <dbReference type="SAM" id="Phobius"/>
    </source>
</evidence>
<evidence type="ECO:0000313" key="5">
    <source>
        <dbReference type="Proteomes" id="UP000006919"/>
    </source>
</evidence>
<feature type="transmembrane region" description="Helical" evidence="2">
    <location>
        <begin position="515"/>
        <end position="532"/>
    </location>
</feature>
<feature type="chain" id="PRO_5003210116" evidence="3">
    <location>
        <begin position="34"/>
        <end position="537"/>
    </location>
</feature>
<keyword evidence="2" id="KW-0472">Membrane</keyword>
<evidence type="ECO:0000313" key="4">
    <source>
        <dbReference type="EMBL" id="ADU21995.1"/>
    </source>
</evidence>
<protein>
    <submittedName>
        <fullName evidence="4">Fibronectin type III domain protein</fullName>
    </submittedName>
</protein>
<sequence precursor="true">MEKNVVGKSKIVLVSVLVIFAVLAALLPMNAAAEEVQTLVTPYDELWKGDITVTAGVPVRWYVNVPEGTEPRGCGATVKIPGLGFGTDTHNKEEGHIVLKEGNNFIYEFTPEMEEDILFTCWMGSGCHKNYIHVKAAEDQGSEGNPSGASEENGAKKIVTAYSDLWTGVISAKVGEPVRWYVSVPEGTEPRGCGATVKIPDLGFGTDTYNKEEGHIVLKEGENFIYEFTPEMTGDILFTCWMGSGCHSNYFHITENGTYSVPAPADPSDITASWNGENAVIGFTTPIAPEGSKIKGYKVIAADDEGNRKKATGDSSPVIIEGLDSSKNYTITVTTLGTSGKSEGGSAVLSAVTQSIPENKPDDDSKADSSPAKEVQIIVTDFADLWTGNITVKQGVSVRWYVNVVNGADAKGCAATIKIPGLGFGTDTHNKNEGHIVLKEGENFIYEFTPETSGDILFTCWMGSGCHYNYIHVTSDGIADPSAATGGKVNSRPDSRSDSSTAVKNNSANPKTGNTDYSILLIIAIVALILISRKKAK</sequence>
<dbReference type="EMBL" id="CP002403">
    <property type="protein sequence ID" value="ADU21995.1"/>
    <property type="molecule type" value="Genomic_DNA"/>
</dbReference>
<keyword evidence="3" id="KW-0732">Signal</keyword>
<reference evidence="4 5" key="1">
    <citation type="journal article" date="2011" name="J. Bacteriol.">
        <title>Complete genome of the cellulolytic ruminal bacterium Ruminococcus albus 7.</title>
        <authorList>
            <person name="Suen G."/>
            <person name="Stevenson D.M."/>
            <person name="Bruce D.C."/>
            <person name="Chertkov O."/>
            <person name="Copeland A."/>
            <person name="Cheng J.F."/>
            <person name="Detter C."/>
            <person name="Detter J.C."/>
            <person name="Goodwin L.A."/>
            <person name="Han C.S."/>
            <person name="Hauser L.J."/>
            <person name="Ivanova N.N."/>
            <person name="Kyrpides N.C."/>
            <person name="Land M.L."/>
            <person name="Lapidus A."/>
            <person name="Lucas S."/>
            <person name="Ovchinnikova G."/>
            <person name="Pitluck S."/>
            <person name="Tapia R."/>
            <person name="Woyke T."/>
            <person name="Boyum J."/>
            <person name="Mead D."/>
            <person name="Weimer P.J."/>
        </authorList>
    </citation>
    <scope>NUCLEOTIDE SEQUENCE [LARGE SCALE GENOMIC DNA]</scope>
    <source>
        <strain evidence="5">ATCC 27210 / DSM 20455 / JCM 14654 / NCDO 2250 / 7</strain>
    </source>
</reference>
<dbReference type="HOGENOM" id="CLU_507037_0_0_9"/>
<dbReference type="Proteomes" id="UP000006919">
    <property type="component" value="Chromosome"/>
</dbReference>
<accession>E6UGF7</accession>
<dbReference type="RefSeq" id="WP_013498160.1">
    <property type="nucleotide sequence ID" value="NC_014833.1"/>
</dbReference>
<dbReference type="SUPFAM" id="SSF49503">
    <property type="entry name" value="Cupredoxins"/>
    <property type="match status" value="2"/>
</dbReference>
<feature type="signal peptide" evidence="3">
    <location>
        <begin position="1"/>
        <end position="33"/>
    </location>
</feature>
<dbReference type="InterPro" id="IPR013783">
    <property type="entry name" value="Ig-like_fold"/>
</dbReference>
<dbReference type="OrthoDB" id="9800141at2"/>
<dbReference type="KEGG" id="ral:Rumal_1494"/>
<dbReference type="InterPro" id="IPR003961">
    <property type="entry name" value="FN3_dom"/>
</dbReference>
<dbReference type="InterPro" id="IPR036116">
    <property type="entry name" value="FN3_sf"/>
</dbReference>
<dbReference type="Gene3D" id="2.60.40.420">
    <property type="entry name" value="Cupredoxins - blue copper proteins"/>
    <property type="match status" value="3"/>
</dbReference>
<dbReference type="STRING" id="697329.Rumal_1494"/>
<evidence type="ECO:0000256" key="1">
    <source>
        <dbReference type="SAM" id="MobiDB-lite"/>
    </source>
</evidence>
<dbReference type="InterPro" id="IPR008972">
    <property type="entry name" value="Cupredoxin"/>
</dbReference>
<dbReference type="Gene3D" id="2.60.40.10">
    <property type="entry name" value="Immunoglobulins"/>
    <property type="match status" value="1"/>
</dbReference>
<keyword evidence="2" id="KW-0812">Transmembrane</keyword>